<protein>
    <submittedName>
        <fullName evidence="2">Uncharacterized protein</fullName>
    </submittedName>
</protein>
<reference evidence="2" key="1">
    <citation type="journal article" date="2015" name="Genome Announc.">
        <title>Draft Genome Sequence of Tolypothrix boutellei Strain VB521301.</title>
        <authorList>
            <person name="Chandrababunaidu M.M."/>
            <person name="Singh D."/>
            <person name="Sen D."/>
            <person name="Bhan S."/>
            <person name="Das S."/>
            <person name="Gupta A."/>
            <person name="Adhikary S.P."/>
            <person name="Tripathy S."/>
        </authorList>
    </citation>
    <scope>NUCLEOTIDE SEQUENCE</scope>
    <source>
        <strain evidence="2">VB521301</strain>
    </source>
</reference>
<name>A0A0C1R446_9CYAN</name>
<dbReference type="EMBL" id="JHEG02000059">
    <property type="protein sequence ID" value="KIE07085.1"/>
    <property type="molecule type" value="Genomic_DNA"/>
</dbReference>
<proteinExistence type="predicted"/>
<dbReference type="STRING" id="1479485.DA73_0238500"/>
<organism evidence="2">
    <name type="scientific">Tolypothrix bouteillei VB521301</name>
    <dbReference type="NCBI Taxonomy" id="1479485"/>
    <lineage>
        <taxon>Bacteria</taxon>
        <taxon>Bacillati</taxon>
        <taxon>Cyanobacteriota</taxon>
        <taxon>Cyanophyceae</taxon>
        <taxon>Nostocales</taxon>
        <taxon>Tolypothrichaceae</taxon>
        <taxon>Tolypothrix</taxon>
    </lineage>
</organism>
<dbReference type="EMBL" id="JHEG04000001">
    <property type="protein sequence ID" value="KAF3889505.1"/>
    <property type="molecule type" value="Genomic_DNA"/>
</dbReference>
<comment type="caution">
    <text evidence="2">The sequence shown here is derived from an EMBL/GenBank/DDBJ whole genome shotgun (WGS) entry which is preliminary data.</text>
</comment>
<dbReference type="Proteomes" id="UP000029738">
    <property type="component" value="Unassembled WGS sequence"/>
</dbReference>
<gene>
    <name evidence="2" type="ORF">DA73_0238500</name>
    <name evidence="1" type="ORF">DA73_0400031535</name>
</gene>
<evidence type="ECO:0000313" key="3">
    <source>
        <dbReference type="Proteomes" id="UP000029738"/>
    </source>
</evidence>
<reference evidence="1" key="2">
    <citation type="submission" date="2019-11" db="EMBL/GenBank/DDBJ databases">
        <title>Improved Assembly of Tolypothrix boutellei genome.</title>
        <authorList>
            <person name="Sarangi A.N."/>
            <person name="Mukherjee M."/>
            <person name="Ghosh S."/>
            <person name="Singh D."/>
            <person name="Das A."/>
            <person name="Kant S."/>
            <person name="Prusty A."/>
            <person name="Tripathy S."/>
        </authorList>
    </citation>
    <scope>NUCLEOTIDE SEQUENCE</scope>
    <source>
        <strain evidence="1">VB521301</strain>
    </source>
</reference>
<dbReference type="RefSeq" id="WP_038082409.1">
    <property type="nucleotide sequence ID" value="NZ_JHEG04000001.1"/>
</dbReference>
<sequence>MFPMKHKQHSQEELCKQKNKWLNILATQEQELELAEDLTDVQGSSIVGGTTVTRGRVASSAQGVVGR</sequence>
<dbReference type="AlphaFoldDB" id="A0A0C1R446"/>
<evidence type="ECO:0000313" key="1">
    <source>
        <dbReference type="EMBL" id="KAF3889505.1"/>
    </source>
</evidence>
<keyword evidence="3" id="KW-1185">Reference proteome</keyword>
<evidence type="ECO:0000313" key="2">
    <source>
        <dbReference type="EMBL" id="KIE07085.1"/>
    </source>
</evidence>
<accession>A0A0C1R446</accession>